<dbReference type="AlphaFoldDB" id="A0AAV8D6F9"/>
<evidence type="ECO:0000256" key="1">
    <source>
        <dbReference type="SAM" id="MobiDB-lite"/>
    </source>
</evidence>
<gene>
    <name evidence="2" type="ORF">LUZ62_074452</name>
</gene>
<reference evidence="2" key="1">
    <citation type="submission" date="2022-08" db="EMBL/GenBank/DDBJ databases">
        <authorList>
            <person name="Marques A."/>
        </authorList>
    </citation>
    <scope>NUCLEOTIDE SEQUENCE</scope>
    <source>
        <strain evidence="2">RhyPub2mFocal</strain>
        <tissue evidence="2">Leaves</tissue>
    </source>
</reference>
<organism evidence="2 3">
    <name type="scientific">Rhynchospora pubera</name>
    <dbReference type="NCBI Taxonomy" id="906938"/>
    <lineage>
        <taxon>Eukaryota</taxon>
        <taxon>Viridiplantae</taxon>
        <taxon>Streptophyta</taxon>
        <taxon>Embryophyta</taxon>
        <taxon>Tracheophyta</taxon>
        <taxon>Spermatophyta</taxon>
        <taxon>Magnoliopsida</taxon>
        <taxon>Liliopsida</taxon>
        <taxon>Poales</taxon>
        <taxon>Cyperaceae</taxon>
        <taxon>Cyperoideae</taxon>
        <taxon>Rhynchosporeae</taxon>
        <taxon>Rhynchospora</taxon>
    </lineage>
</organism>
<evidence type="ECO:0000313" key="3">
    <source>
        <dbReference type="Proteomes" id="UP001140206"/>
    </source>
</evidence>
<sequence>MDDYLDDPELWKAIESAALSSRHRKTLPPPSPAPLFPPHCLSPSPSHQFAYRNPCRPRPKPQPDEVWQPEKKPRVSVQESMDRRIVVAQNQIATNVMPRQVKPDPNPIAFQSPVKSRVVVSEVSPVVESPSPVMEGKLGSRHSLLIGEFPSVASFKHYQDMALEGFVNFLTASHGTSLLFLDGARLTVTASFLPLSVMSRCPLLTRIYSRIHGSCPCKVSSDLNLPR</sequence>
<name>A0AAV8D6F9_9POAL</name>
<dbReference type="EMBL" id="JAMFTS010000004">
    <property type="protein sequence ID" value="KAJ4764077.1"/>
    <property type="molecule type" value="Genomic_DNA"/>
</dbReference>
<comment type="caution">
    <text evidence="2">The sequence shown here is derived from an EMBL/GenBank/DDBJ whole genome shotgun (WGS) entry which is preliminary data.</text>
</comment>
<keyword evidence="3" id="KW-1185">Reference proteome</keyword>
<dbReference type="Proteomes" id="UP001140206">
    <property type="component" value="Chromosome 4"/>
</dbReference>
<accession>A0AAV8D6F9</accession>
<feature type="compositionally biased region" description="Pro residues" evidence="1">
    <location>
        <begin position="27"/>
        <end position="37"/>
    </location>
</feature>
<proteinExistence type="predicted"/>
<protein>
    <submittedName>
        <fullName evidence="2">Peptide transporter family 1</fullName>
    </submittedName>
</protein>
<evidence type="ECO:0000313" key="2">
    <source>
        <dbReference type="EMBL" id="KAJ4764077.1"/>
    </source>
</evidence>
<feature type="region of interest" description="Disordered" evidence="1">
    <location>
        <begin position="19"/>
        <end position="79"/>
    </location>
</feature>